<dbReference type="Proteomes" id="UP000268093">
    <property type="component" value="Unassembled WGS sequence"/>
</dbReference>
<protein>
    <submittedName>
        <fullName evidence="1">Uncharacterized protein</fullName>
    </submittedName>
</protein>
<comment type="caution">
    <text evidence="1">The sequence shown here is derived from an EMBL/GenBank/DDBJ whole genome shotgun (WGS) entry which is preliminary data.</text>
</comment>
<keyword evidence="2" id="KW-1185">Reference proteome</keyword>
<evidence type="ECO:0000313" key="1">
    <source>
        <dbReference type="EMBL" id="RUP50695.1"/>
    </source>
</evidence>
<organism evidence="1 2">
    <name type="scientific">Jimgerdemannia flammicorona</name>
    <dbReference type="NCBI Taxonomy" id="994334"/>
    <lineage>
        <taxon>Eukaryota</taxon>
        <taxon>Fungi</taxon>
        <taxon>Fungi incertae sedis</taxon>
        <taxon>Mucoromycota</taxon>
        <taxon>Mucoromycotina</taxon>
        <taxon>Endogonomycetes</taxon>
        <taxon>Endogonales</taxon>
        <taxon>Endogonaceae</taxon>
        <taxon>Jimgerdemannia</taxon>
    </lineage>
</organism>
<accession>A0A433DIS7</accession>
<reference evidence="1 2" key="1">
    <citation type="journal article" date="2018" name="New Phytol.">
        <title>Phylogenomics of Endogonaceae and evolution of mycorrhizas within Mucoromycota.</title>
        <authorList>
            <person name="Chang Y."/>
            <person name="Desiro A."/>
            <person name="Na H."/>
            <person name="Sandor L."/>
            <person name="Lipzen A."/>
            <person name="Clum A."/>
            <person name="Barry K."/>
            <person name="Grigoriev I.V."/>
            <person name="Martin F.M."/>
            <person name="Stajich J.E."/>
            <person name="Smith M.E."/>
            <person name="Bonito G."/>
            <person name="Spatafora J.W."/>
        </authorList>
    </citation>
    <scope>NUCLEOTIDE SEQUENCE [LARGE SCALE GENOMIC DNA]</scope>
    <source>
        <strain evidence="1 2">GMNB39</strain>
    </source>
</reference>
<proteinExistence type="predicted"/>
<evidence type="ECO:0000313" key="2">
    <source>
        <dbReference type="Proteomes" id="UP000268093"/>
    </source>
</evidence>
<dbReference type="EMBL" id="RBNI01001237">
    <property type="protein sequence ID" value="RUP50695.1"/>
    <property type="molecule type" value="Genomic_DNA"/>
</dbReference>
<sequence length="85" mass="9752">MHVHSGHWLRKSHVMRDFPKILLRPFCPFRPFCLSILLPPPFSFCLLSLTQRGKRNKIDGGQSIILVHVKAGISDKFTNIQVTIN</sequence>
<gene>
    <name evidence="1" type="ORF">BC936DRAFT_138044</name>
</gene>
<dbReference type="AlphaFoldDB" id="A0A433DIS7"/>
<name>A0A433DIS7_9FUNG</name>